<evidence type="ECO:0000313" key="4">
    <source>
        <dbReference type="Proteomes" id="UP001215598"/>
    </source>
</evidence>
<feature type="transmembrane region" description="Helical" evidence="1">
    <location>
        <begin position="114"/>
        <end position="138"/>
    </location>
</feature>
<evidence type="ECO:0000313" key="3">
    <source>
        <dbReference type="EMBL" id="KAJ7719284.1"/>
    </source>
</evidence>
<name>A0AAD7MIL7_9AGAR</name>
<dbReference type="Proteomes" id="UP001215598">
    <property type="component" value="Unassembled WGS sequence"/>
</dbReference>
<feature type="transmembrane region" description="Helical" evidence="1">
    <location>
        <begin position="207"/>
        <end position="232"/>
    </location>
</feature>
<gene>
    <name evidence="3" type="ORF">B0H16DRAFT_408107</name>
</gene>
<dbReference type="EMBL" id="JARKIB010000254">
    <property type="protein sequence ID" value="KAJ7719284.1"/>
    <property type="molecule type" value="Genomic_DNA"/>
</dbReference>
<reference evidence="3" key="1">
    <citation type="submission" date="2023-03" db="EMBL/GenBank/DDBJ databases">
        <title>Massive genome expansion in bonnet fungi (Mycena s.s.) driven by repeated elements and novel gene families across ecological guilds.</title>
        <authorList>
            <consortium name="Lawrence Berkeley National Laboratory"/>
            <person name="Harder C.B."/>
            <person name="Miyauchi S."/>
            <person name="Viragh M."/>
            <person name="Kuo A."/>
            <person name="Thoen E."/>
            <person name="Andreopoulos B."/>
            <person name="Lu D."/>
            <person name="Skrede I."/>
            <person name="Drula E."/>
            <person name="Henrissat B."/>
            <person name="Morin E."/>
            <person name="Kohler A."/>
            <person name="Barry K."/>
            <person name="LaButti K."/>
            <person name="Morin E."/>
            <person name="Salamov A."/>
            <person name="Lipzen A."/>
            <person name="Mereny Z."/>
            <person name="Hegedus B."/>
            <person name="Baldrian P."/>
            <person name="Stursova M."/>
            <person name="Weitz H."/>
            <person name="Taylor A."/>
            <person name="Grigoriev I.V."/>
            <person name="Nagy L.G."/>
            <person name="Martin F."/>
            <person name="Kauserud H."/>
        </authorList>
    </citation>
    <scope>NUCLEOTIDE SEQUENCE</scope>
    <source>
        <strain evidence="3">CBHHK182m</strain>
    </source>
</reference>
<evidence type="ECO:0000256" key="1">
    <source>
        <dbReference type="SAM" id="Phobius"/>
    </source>
</evidence>
<feature type="transmembrane region" description="Helical" evidence="1">
    <location>
        <begin position="181"/>
        <end position="201"/>
    </location>
</feature>
<comment type="caution">
    <text evidence="3">The sequence shown here is derived from an EMBL/GenBank/DDBJ whole genome shotgun (WGS) entry which is preliminary data.</text>
</comment>
<proteinExistence type="predicted"/>
<sequence length="526" mass="58562">MSTAADPVAISQSDNDRLITALQTCLVDLAKKQEEQGEKLYRAVEALKPQVPTDKKTAFWTSYMKLADEHDKEFQVKYSTDLDTALIFSGLFSAVASAFVIQIEPQLSKDPPKIIVIVQCLLYASLLTTLLAAFLAVLGKQWLMYYQAAGSRGTIQERGLERQHKFDGLVKWKFEAVLQAFPLLLQLALLLFTSSISLYLWTVHHSIAILVTFLTALGLSSYIVLLGSATIFSDCPFQTPLGPLLRQVPGIFLNTAQSIRGTLQPVLRGLRTAISNPLGAIFRLKALQTIFTKLRDTTRRFLPLVSHFGGSTLDLLPHFVSQTSPLTDTPDPYAEYKSIEVSPEVPAVLWVMNTSTDPVMIGAAADLGADLQWPMQLDRSRETIMDRLWITARDLCVEYSSRTVRPGMLHSAVVYGKFYCILSLHVPRRYSLPDMSITIEASNTAAEPTAILQIWAYGDEVQIKLAGNSAATLQWVLHVIPSLHIPSKDKICISHKNFRTRHRGICKFSQTFCVAWVLLLAQLNHG</sequence>
<dbReference type="AlphaFoldDB" id="A0AAD7MIL7"/>
<keyword evidence="1" id="KW-0812">Transmembrane</keyword>
<accession>A0AAD7MIL7</accession>
<keyword evidence="1" id="KW-1133">Transmembrane helix</keyword>
<feature type="transmembrane region" description="Helical" evidence="1">
    <location>
        <begin position="82"/>
        <end position="102"/>
    </location>
</feature>
<dbReference type="Pfam" id="PF20153">
    <property type="entry name" value="DUF6535"/>
    <property type="match status" value="1"/>
</dbReference>
<organism evidence="3 4">
    <name type="scientific">Mycena metata</name>
    <dbReference type="NCBI Taxonomy" id="1033252"/>
    <lineage>
        <taxon>Eukaryota</taxon>
        <taxon>Fungi</taxon>
        <taxon>Dikarya</taxon>
        <taxon>Basidiomycota</taxon>
        <taxon>Agaricomycotina</taxon>
        <taxon>Agaricomycetes</taxon>
        <taxon>Agaricomycetidae</taxon>
        <taxon>Agaricales</taxon>
        <taxon>Marasmiineae</taxon>
        <taxon>Mycenaceae</taxon>
        <taxon>Mycena</taxon>
    </lineage>
</organism>
<protein>
    <recommendedName>
        <fullName evidence="2">DUF6535 domain-containing protein</fullName>
    </recommendedName>
</protein>
<keyword evidence="1" id="KW-0472">Membrane</keyword>
<feature type="domain" description="DUF6535" evidence="2">
    <location>
        <begin position="110"/>
        <end position="202"/>
    </location>
</feature>
<keyword evidence="4" id="KW-1185">Reference proteome</keyword>
<dbReference type="InterPro" id="IPR045338">
    <property type="entry name" value="DUF6535"/>
</dbReference>
<evidence type="ECO:0000259" key="2">
    <source>
        <dbReference type="Pfam" id="PF20153"/>
    </source>
</evidence>